<feature type="transmembrane region" description="Helical" evidence="5">
    <location>
        <begin position="255"/>
        <end position="275"/>
    </location>
</feature>
<feature type="transmembrane region" description="Helical" evidence="5">
    <location>
        <begin position="428"/>
        <end position="447"/>
    </location>
</feature>
<comment type="caution">
    <text evidence="7">The sequence shown here is derived from an EMBL/GenBank/DDBJ whole genome shotgun (WGS) entry which is preliminary data.</text>
</comment>
<feature type="transmembrane region" description="Helical" evidence="5">
    <location>
        <begin position="402"/>
        <end position="421"/>
    </location>
</feature>
<evidence type="ECO:0000256" key="3">
    <source>
        <dbReference type="ARBA" id="ARBA00022989"/>
    </source>
</evidence>
<feature type="transmembrane region" description="Helical" evidence="5">
    <location>
        <begin position="495"/>
        <end position="514"/>
    </location>
</feature>
<reference evidence="8" key="1">
    <citation type="journal article" date="2019" name="bioRxiv">
        <title>Genomics, evolutionary history and diagnostics of the Alternaria alternata species group including apple and Asian pear pathotypes.</title>
        <authorList>
            <person name="Armitage A.D."/>
            <person name="Cockerton H.M."/>
            <person name="Sreenivasaprasad S."/>
            <person name="Woodhall J.W."/>
            <person name="Lane C.R."/>
            <person name="Harrison R.J."/>
            <person name="Clarkson J.P."/>
        </authorList>
    </citation>
    <scope>NUCLEOTIDE SEQUENCE [LARGE SCALE GENOMIC DNA]</scope>
    <source>
        <strain evidence="8">FERA 1082</strain>
    </source>
</reference>
<evidence type="ECO:0000256" key="4">
    <source>
        <dbReference type="ARBA" id="ARBA00023136"/>
    </source>
</evidence>
<dbReference type="AlphaFoldDB" id="A0A4Q4MV77"/>
<evidence type="ECO:0000256" key="5">
    <source>
        <dbReference type="SAM" id="Phobius"/>
    </source>
</evidence>
<dbReference type="GO" id="GO:0022857">
    <property type="term" value="F:transmembrane transporter activity"/>
    <property type="evidence" value="ECO:0007669"/>
    <property type="project" value="InterPro"/>
</dbReference>
<evidence type="ECO:0000256" key="1">
    <source>
        <dbReference type="ARBA" id="ARBA00004141"/>
    </source>
</evidence>
<dbReference type="InterPro" id="IPR020846">
    <property type="entry name" value="MFS_dom"/>
</dbReference>
<evidence type="ECO:0000313" key="7">
    <source>
        <dbReference type="EMBL" id="RYN59855.1"/>
    </source>
</evidence>
<keyword evidence="3 5" id="KW-1133">Transmembrane helix</keyword>
<feature type="transmembrane region" description="Helical" evidence="5">
    <location>
        <begin position="354"/>
        <end position="382"/>
    </location>
</feature>
<feature type="domain" description="Major facilitator superfamily (MFS) profile" evidence="6">
    <location>
        <begin position="101"/>
        <end position="587"/>
    </location>
</feature>
<feature type="transmembrane region" description="Helical" evidence="5">
    <location>
        <begin position="192"/>
        <end position="213"/>
    </location>
</feature>
<feature type="transmembrane region" description="Helical" evidence="5">
    <location>
        <begin position="167"/>
        <end position="186"/>
    </location>
</feature>
<protein>
    <recommendedName>
        <fullName evidence="6">Major facilitator superfamily (MFS) profile domain-containing protein</fullName>
    </recommendedName>
</protein>
<keyword evidence="4 5" id="KW-0472">Membrane</keyword>
<feature type="transmembrane region" description="Helical" evidence="5">
    <location>
        <begin position="225"/>
        <end position="243"/>
    </location>
</feature>
<dbReference type="PANTHER" id="PTHR23501">
    <property type="entry name" value="MAJOR FACILITATOR SUPERFAMILY"/>
    <property type="match status" value="1"/>
</dbReference>
<feature type="transmembrane region" description="Helical" evidence="5">
    <location>
        <begin position="322"/>
        <end position="342"/>
    </location>
</feature>
<keyword evidence="2 5" id="KW-0812">Transmembrane</keyword>
<dbReference type="PRINTS" id="PR01036">
    <property type="entry name" value="TCRTETB"/>
</dbReference>
<dbReference type="Proteomes" id="UP000292402">
    <property type="component" value="Unassembled WGS sequence"/>
</dbReference>
<dbReference type="Pfam" id="PF07690">
    <property type="entry name" value="MFS_1"/>
    <property type="match status" value="1"/>
</dbReference>
<evidence type="ECO:0000259" key="6">
    <source>
        <dbReference type="PROSITE" id="PS50850"/>
    </source>
</evidence>
<dbReference type="PROSITE" id="PS50850">
    <property type="entry name" value="MFS"/>
    <property type="match status" value="1"/>
</dbReference>
<dbReference type="InterPro" id="IPR036259">
    <property type="entry name" value="MFS_trans_sf"/>
</dbReference>
<dbReference type="FunFam" id="1.20.1720.10:FF:000018">
    <property type="entry name" value="Putative MFS multidrug transporter"/>
    <property type="match status" value="1"/>
</dbReference>
<dbReference type="Gene3D" id="1.20.1720.10">
    <property type="entry name" value="Multidrug resistance protein D"/>
    <property type="match status" value="1"/>
</dbReference>
<sequence>MIRTVTTHHNEADKNWESLCSTPTDEYSEQPSAFGYSPTGFTRDVDSGSDSLEKPAFSYNTRPVPGNTFLVAGNMSESNIEAKGEMQTPDMWKPQKKELLIMVSLSFISLMVALDATILVTVLPVIAQKLNGTAAEAFWTGTSYLLTSAIFQPVIASVSAVFGRQQLLITSLLFFTTGTILCSVADNFTTLLGGRCIQGIGGGGIITLTQVIFCDIVPLRQRPKYFSMVLGCWSIGSIVGPVVGGKLVESTTWRWAFHINYPFCGIGFIVAIFFVHLDATSKLTFQEKLKRVDWLGAMLFIGSMTSLLIGISWGGIQHPWDSAATLAPIIAGLVGIALFFLWQVYRKEHILLPLAVFGSWSAIAAFYNSLINGLLLFTTLYYWPFYDMSVRGRYPTQAGVDMLPVCLLTVPSSVAVSVLTSRLGRFRWAIWGGWVITTLACGLQILLDVDSTTVITSVFLAVLGIGMGMVLTSLNVGIQAISKPEDAAMAASMYGFLRSLGMPLGVALAGTIFSNSMSDKLSELGLPTSIAHDSEQYIFVLRTMADSPQKSAILSSYMKGFDSVFIMTTAVSASALVVSLIIRKYSMDKILLAQFSAR</sequence>
<feature type="transmembrane region" description="Helical" evidence="5">
    <location>
        <begin position="453"/>
        <end position="474"/>
    </location>
</feature>
<dbReference type="SUPFAM" id="SSF103473">
    <property type="entry name" value="MFS general substrate transporter"/>
    <property type="match status" value="1"/>
</dbReference>
<feature type="transmembrane region" description="Helical" evidence="5">
    <location>
        <begin position="138"/>
        <end position="160"/>
    </location>
</feature>
<name>A0A4Q4MV77_9PLEO</name>
<dbReference type="GO" id="GO:0005886">
    <property type="term" value="C:plasma membrane"/>
    <property type="evidence" value="ECO:0007669"/>
    <property type="project" value="TreeGrafter"/>
</dbReference>
<organism evidence="7 8">
    <name type="scientific">Alternaria tenuissima</name>
    <dbReference type="NCBI Taxonomy" id="119927"/>
    <lineage>
        <taxon>Eukaryota</taxon>
        <taxon>Fungi</taxon>
        <taxon>Dikarya</taxon>
        <taxon>Ascomycota</taxon>
        <taxon>Pezizomycotina</taxon>
        <taxon>Dothideomycetes</taxon>
        <taxon>Pleosporomycetidae</taxon>
        <taxon>Pleosporales</taxon>
        <taxon>Pleosporineae</taxon>
        <taxon>Pleosporaceae</taxon>
        <taxon>Alternaria</taxon>
        <taxon>Alternaria sect. Alternaria</taxon>
        <taxon>Alternaria alternata complex</taxon>
    </lineage>
</organism>
<dbReference type="PANTHER" id="PTHR23501:SF94">
    <property type="entry name" value="MAJOR FACILITATOR SUPERFAMILY (MFS) PROFILE DOMAIN-CONTAINING PROTEIN"/>
    <property type="match status" value="1"/>
</dbReference>
<dbReference type="EMBL" id="PDXA01000003">
    <property type="protein sequence ID" value="RYN59855.1"/>
    <property type="molecule type" value="Genomic_DNA"/>
</dbReference>
<dbReference type="Gene3D" id="1.20.1250.20">
    <property type="entry name" value="MFS general substrate transporter like domains"/>
    <property type="match status" value="1"/>
</dbReference>
<feature type="transmembrane region" description="Helical" evidence="5">
    <location>
        <begin position="295"/>
        <end position="316"/>
    </location>
</feature>
<feature type="transmembrane region" description="Helical" evidence="5">
    <location>
        <begin position="564"/>
        <end position="582"/>
    </location>
</feature>
<gene>
    <name evidence="7" type="ORF">AA0114_g1209</name>
</gene>
<dbReference type="InterPro" id="IPR011701">
    <property type="entry name" value="MFS"/>
</dbReference>
<accession>A0A4Q4MV77</accession>
<feature type="transmembrane region" description="Helical" evidence="5">
    <location>
        <begin position="99"/>
        <end position="126"/>
    </location>
</feature>
<proteinExistence type="predicted"/>
<evidence type="ECO:0000313" key="8">
    <source>
        <dbReference type="Proteomes" id="UP000292402"/>
    </source>
</evidence>
<comment type="subcellular location">
    <subcellularLocation>
        <location evidence="1">Membrane</location>
        <topology evidence="1">Multi-pass membrane protein</topology>
    </subcellularLocation>
</comment>
<evidence type="ECO:0000256" key="2">
    <source>
        <dbReference type="ARBA" id="ARBA00022692"/>
    </source>
</evidence>